<dbReference type="Proteomes" id="UP000092460">
    <property type="component" value="Unassembled WGS sequence"/>
</dbReference>
<keyword evidence="2" id="KW-1185">Reference proteome</keyword>
<organism evidence="1 2">
    <name type="scientific">Glossina palpalis gambiensis</name>
    <dbReference type="NCBI Taxonomy" id="67801"/>
    <lineage>
        <taxon>Eukaryota</taxon>
        <taxon>Metazoa</taxon>
        <taxon>Ecdysozoa</taxon>
        <taxon>Arthropoda</taxon>
        <taxon>Hexapoda</taxon>
        <taxon>Insecta</taxon>
        <taxon>Pterygota</taxon>
        <taxon>Neoptera</taxon>
        <taxon>Endopterygota</taxon>
        <taxon>Diptera</taxon>
        <taxon>Brachycera</taxon>
        <taxon>Muscomorpha</taxon>
        <taxon>Hippoboscoidea</taxon>
        <taxon>Glossinidae</taxon>
        <taxon>Glossina</taxon>
    </lineage>
</organism>
<evidence type="ECO:0000313" key="1">
    <source>
        <dbReference type="EnsemblMetazoa" id="GPPI005618-PA"/>
    </source>
</evidence>
<reference evidence="1" key="2">
    <citation type="submission" date="2020-05" db="UniProtKB">
        <authorList>
            <consortium name="EnsemblMetazoa"/>
        </authorList>
    </citation>
    <scope>IDENTIFICATION</scope>
    <source>
        <strain evidence="1">IAEA</strain>
    </source>
</reference>
<dbReference type="VEuPathDB" id="VectorBase:GPPI005618"/>
<accession>A0A1B0AR92</accession>
<name>A0A1B0AR92_9MUSC</name>
<reference evidence="2" key="1">
    <citation type="submission" date="2015-01" db="EMBL/GenBank/DDBJ databases">
        <authorList>
            <person name="Aksoy S."/>
            <person name="Warren W."/>
            <person name="Wilson R.K."/>
        </authorList>
    </citation>
    <scope>NUCLEOTIDE SEQUENCE [LARGE SCALE GENOMIC DNA]</scope>
    <source>
        <strain evidence="2">IAEA</strain>
    </source>
</reference>
<dbReference type="Pfam" id="PF05380">
    <property type="entry name" value="Peptidase_A17"/>
    <property type="match status" value="1"/>
</dbReference>
<dbReference type="EnsemblMetazoa" id="GPPI005618-RA">
    <property type="protein sequence ID" value="GPPI005618-PA"/>
    <property type="gene ID" value="GPPI005618"/>
</dbReference>
<dbReference type="EMBL" id="JXJN01002288">
    <property type="status" value="NOT_ANNOTATED_CDS"/>
    <property type="molecule type" value="Genomic_DNA"/>
</dbReference>
<proteinExistence type="predicted"/>
<sequence length="354" mass="40044">MINCCENSKNQYVLKVPENSKKRLYNLTSKLINNDKKLLEYDSEIQHLVREGLAERLMTNPYDGLDGFSSEIGFISLNDHLSPVDNVVANLLISLLRFRSVFMPTNRNIVIAMAKLCNSMGFLDHFTTKTNIANHMEEADWDQPLISEVPNELSILSEIGKLIKDVNIFADASSIAFQAMAYIRHIIRDGQITTNLICSKNRASLMEQESNEVILTKLELMPEFHANLHLASNSKICHCNIQSIKPVVYSVKFDIIAITETWLKLEVPDVAVDIRLTSPDTGFQLVEMIVLKIISIGSYYGECEIVFIGVNRSEMAALAVVIYLLRGRVFESMVGDIFERYDNIIVVIKNGLYD</sequence>
<protein>
    <submittedName>
        <fullName evidence="1">Uncharacterized protein</fullName>
    </submittedName>
</protein>
<evidence type="ECO:0000313" key="2">
    <source>
        <dbReference type="Proteomes" id="UP000092460"/>
    </source>
</evidence>
<dbReference type="InterPro" id="IPR008042">
    <property type="entry name" value="Retrotrans_Pao"/>
</dbReference>
<dbReference type="AlphaFoldDB" id="A0A1B0AR92"/>